<evidence type="ECO:0000313" key="2">
    <source>
        <dbReference type="EMBL" id="KAK9743538.1"/>
    </source>
</evidence>
<organism evidence="2 3">
    <name type="scientific">Popillia japonica</name>
    <name type="common">Japanese beetle</name>
    <dbReference type="NCBI Taxonomy" id="7064"/>
    <lineage>
        <taxon>Eukaryota</taxon>
        <taxon>Metazoa</taxon>
        <taxon>Ecdysozoa</taxon>
        <taxon>Arthropoda</taxon>
        <taxon>Hexapoda</taxon>
        <taxon>Insecta</taxon>
        <taxon>Pterygota</taxon>
        <taxon>Neoptera</taxon>
        <taxon>Endopterygota</taxon>
        <taxon>Coleoptera</taxon>
        <taxon>Polyphaga</taxon>
        <taxon>Scarabaeiformia</taxon>
        <taxon>Scarabaeidae</taxon>
        <taxon>Rutelinae</taxon>
        <taxon>Popillia</taxon>
    </lineage>
</organism>
<reference evidence="2 3" key="1">
    <citation type="journal article" date="2024" name="BMC Genomics">
        <title>De novo assembly and annotation of Popillia japonica's genome with initial clues to its potential as an invasive pest.</title>
        <authorList>
            <person name="Cucini C."/>
            <person name="Boschi S."/>
            <person name="Funari R."/>
            <person name="Cardaioli E."/>
            <person name="Iannotti N."/>
            <person name="Marturano G."/>
            <person name="Paoli F."/>
            <person name="Bruttini M."/>
            <person name="Carapelli A."/>
            <person name="Frati F."/>
            <person name="Nardi F."/>
        </authorList>
    </citation>
    <scope>NUCLEOTIDE SEQUENCE [LARGE SCALE GENOMIC DNA]</scope>
    <source>
        <strain evidence="2">DMR45628</strain>
    </source>
</reference>
<gene>
    <name evidence="2" type="ORF">QE152_g8514</name>
</gene>
<dbReference type="Proteomes" id="UP001458880">
    <property type="component" value="Unassembled WGS sequence"/>
</dbReference>
<protein>
    <submittedName>
        <fullName evidence="2">Uncharacterized protein</fullName>
    </submittedName>
</protein>
<name>A0AAW1M7L1_POPJA</name>
<proteinExistence type="predicted"/>
<comment type="caution">
    <text evidence="2">The sequence shown here is derived from an EMBL/GenBank/DDBJ whole genome shotgun (WGS) entry which is preliminary data.</text>
</comment>
<accession>A0AAW1M7L1</accession>
<dbReference type="EMBL" id="JASPKY010000068">
    <property type="protein sequence ID" value="KAK9743538.1"/>
    <property type="molecule type" value="Genomic_DNA"/>
</dbReference>
<dbReference type="AlphaFoldDB" id="A0AAW1M7L1"/>
<evidence type="ECO:0000313" key="3">
    <source>
        <dbReference type="Proteomes" id="UP001458880"/>
    </source>
</evidence>
<keyword evidence="1" id="KW-0732">Signal</keyword>
<keyword evidence="3" id="KW-1185">Reference proteome</keyword>
<sequence length="106" mass="12090">MNFKHVFVIFSLTCFSAILAFPALETFGDDIIKCYFLECPRGTAICERNTTTLDEPKVIRTTAACKDFSGTVLKSDHEDVRNDKTGYKTNIYTFRLKYSKSNVQNN</sequence>
<feature type="chain" id="PRO_5044024916" evidence="1">
    <location>
        <begin position="21"/>
        <end position="106"/>
    </location>
</feature>
<evidence type="ECO:0000256" key="1">
    <source>
        <dbReference type="SAM" id="SignalP"/>
    </source>
</evidence>
<feature type="signal peptide" evidence="1">
    <location>
        <begin position="1"/>
        <end position="20"/>
    </location>
</feature>